<comment type="subcellular location">
    <subcellularLocation>
        <location evidence="2">Cytoplasm</location>
    </subcellularLocation>
    <subcellularLocation>
        <location evidence="1">Nucleus</location>
    </subcellularLocation>
</comment>
<dbReference type="PANTHER" id="PTHR34362">
    <property type="entry name" value="WPP DOMAIN-CONTAINING PROTEIN 1-RELATED"/>
    <property type="match status" value="1"/>
</dbReference>
<dbReference type="InterPro" id="IPR025265">
    <property type="entry name" value="WPP_dom"/>
</dbReference>
<feature type="domain" description="WPP" evidence="6">
    <location>
        <begin position="25"/>
        <end position="121"/>
    </location>
</feature>
<dbReference type="Gene3D" id="1.10.246.200">
    <property type="entry name" value="WPP domain"/>
    <property type="match status" value="1"/>
</dbReference>
<protein>
    <recommendedName>
        <fullName evidence="6">WPP domain-containing protein</fullName>
    </recommendedName>
</protein>
<dbReference type="GO" id="GO:0048527">
    <property type="term" value="P:lateral root development"/>
    <property type="evidence" value="ECO:0007669"/>
    <property type="project" value="InterPro"/>
</dbReference>
<evidence type="ECO:0000256" key="5">
    <source>
        <dbReference type="SAM" id="MobiDB-lite"/>
    </source>
</evidence>
<feature type="region of interest" description="Disordered" evidence="5">
    <location>
        <begin position="117"/>
        <end position="149"/>
    </location>
</feature>
<dbReference type="EMBL" id="JAINDJ010000008">
    <property type="protein sequence ID" value="KAG9440394.1"/>
    <property type="molecule type" value="Genomic_DNA"/>
</dbReference>
<gene>
    <name evidence="7" type="ORF">H6P81_020559</name>
</gene>
<keyword evidence="8" id="KW-1185">Reference proteome</keyword>
<dbReference type="InterPro" id="IPR038214">
    <property type="entry name" value="WPP_sf"/>
</dbReference>
<dbReference type="GO" id="GO:0000278">
    <property type="term" value="P:mitotic cell cycle"/>
    <property type="evidence" value="ECO:0007669"/>
    <property type="project" value="InterPro"/>
</dbReference>
<dbReference type="GO" id="GO:0005737">
    <property type="term" value="C:cytoplasm"/>
    <property type="evidence" value="ECO:0007669"/>
    <property type="project" value="UniProtKB-SubCell"/>
</dbReference>
<evidence type="ECO:0000256" key="3">
    <source>
        <dbReference type="ARBA" id="ARBA00022490"/>
    </source>
</evidence>
<dbReference type="GO" id="GO:0005634">
    <property type="term" value="C:nucleus"/>
    <property type="evidence" value="ECO:0007669"/>
    <property type="project" value="UniProtKB-SubCell"/>
</dbReference>
<feature type="compositionally biased region" description="Basic and acidic residues" evidence="5">
    <location>
        <begin position="7"/>
        <end position="17"/>
    </location>
</feature>
<dbReference type="Pfam" id="PF13943">
    <property type="entry name" value="WPP"/>
    <property type="match status" value="1"/>
</dbReference>
<evidence type="ECO:0000256" key="4">
    <source>
        <dbReference type="ARBA" id="ARBA00023242"/>
    </source>
</evidence>
<name>A0AAV7DWM5_ARIFI</name>
<keyword evidence="4" id="KW-0539">Nucleus</keyword>
<dbReference type="Proteomes" id="UP000825729">
    <property type="component" value="Unassembled WGS sequence"/>
</dbReference>
<comment type="caution">
    <text evidence="7">The sequence shown here is derived from an EMBL/GenBank/DDBJ whole genome shotgun (WGS) entry which is preliminary data.</text>
</comment>
<dbReference type="AlphaFoldDB" id="A0AAV7DWM5"/>
<feature type="compositionally biased region" description="Low complexity" evidence="5">
    <location>
        <begin position="136"/>
        <end position="149"/>
    </location>
</feature>
<dbReference type="InterPro" id="IPR044692">
    <property type="entry name" value="WPP1/2/3"/>
</dbReference>
<accession>A0AAV7DWM5</accession>
<evidence type="ECO:0000256" key="2">
    <source>
        <dbReference type="ARBA" id="ARBA00004496"/>
    </source>
</evidence>
<reference evidence="7 8" key="1">
    <citation type="submission" date="2021-07" db="EMBL/GenBank/DDBJ databases">
        <title>The Aristolochia fimbriata genome: insights into angiosperm evolution, floral development and chemical biosynthesis.</title>
        <authorList>
            <person name="Jiao Y."/>
        </authorList>
    </citation>
    <scope>NUCLEOTIDE SEQUENCE [LARGE SCALE GENOMIC DNA]</scope>
    <source>
        <strain evidence="7">IBCAS-2021</strain>
        <tissue evidence="7">Leaf</tissue>
    </source>
</reference>
<organism evidence="7 8">
    <name type="scientific">Aristolochia fimbriata</name>
    <name type="common">White veined hardy Dutchman's pipe vine</name>
    <dbReference type="NCBI Taxonomy" id="158543"/>
    <lineage>
        <taxon>Eukaryota</taxon>
        <taxon>Viridiplantae</taxon>
        <taxon>Streptophyta</taxon>
        <taxon>Embryophyta</taxon>
        <taxon>Tracheophyta</taxon>
        <taxon>Spermatophyta</taxon>
        <taxon>Magnoliopsida</taxon>
        <taxon>Magnoliidae</taxon>
        <taxon>Piperales</taxon>
        <taxon>Aristolochiaceae</taxon>
        <taxon>Aristolochia</taxon>
    </lineage>
</organism>
<sequence>MAVESDQETHNESKPSKDLNQSFTFSIWPPSERTRTAVINRLVETLSSPSVLSKRFGSLPVEEAPTAARIIEEEAFAAAASRFDAARSTDSDDAGIEVLQFYSKEISKRMLETVKAKANASAPADNVQTPPPAATSEEISSLESESSQP</sequence>
<feature type="region of interest" description="Disordered" evidence="5">
    <location>
        <begin position="1"/>
        <end position="23"/>
    </location>
</feature>
<evidence type="ECO:0000313" key="8">
    <source>
        <dbReference type="Proteomes" id="UP000825729"/>
    </source>
</evidence>
<evidence type="ECO:0000256" key="1">
    <source>
        <dbReference type="ARBA" id="ARBA00004123"/>
    </source>
</evidence>
<keyword evidence="3" id="KW-0963">Cytoplasm</keyword>
<dbReference type="PANTHER" id="PTHR34362:SF1">
    <property type="entry name" value="WPP DOMAIN-CONTAINING PROTEIN 1-RELATED"/>
    <property type="match status" value="1"/>
</dbReference>
<proteinExistence type="predicted"/>
<evidence type="ECO:0000259" key="6">
    <source>
        <dbReference type="Pfam" id="PF13943"/>
    </source>
</evidence>
<evidence type="ECO:0000313" key="7">
    <source>
        <dbReference type="EMBL" id="KAG9440394.1"/>
    </source>
</evidence>